<dbReference type="Proteomes" id="UP000628710">
    <property type="component" value="Unassembled WGS sequence"/>
</dbReference>
<keyword evidence="2" id="KW-1185">Reference proteome</keyword>
<evidence type="ECO:0000313" key="1">
    <source>
        <dbReference type="EMBL" id="MBJ7536406.1"/>
    </source>
</evidence>
<reference evidence="1" key="1">
    <citation type="submission" date="2020-12" db="EMBL/GenBank/DDBJ databases">
        <title>Marinomonas arctica sp. nov., a psychrotolerant bacterium isolated from the Arctic.</title>
        <authorList>
            <person name="Zhang Y."/>
        </authorList>
    </citation>
    <scope>NUCLEOTIDE SEQUENCE</scope>
    <source>
        <strain evidence="1">C1424</strain>
    </source>
</reference>
<evidence type="ECO:0000313" key="2">
    <source>
        <dbReference type="Proteomes" id="UP000628710"/>
    </source>
</evidence>
<name>A0A934JQI8_9GAMM</name>
<dbReference type="AlphaFoldDB" id="A0A934JQI8"/>
<sequence>MSNLNKVLTEVKTDILHASISVDNETKEKNQKEDSARMLKARRAIEKHLEEKRLHQAISDGWDE</sequence>
<gene>
    <name evidence="1" type="ORF">I8J31_01785</name>
</gene>
<organism evidence="1 2">
    <name type="scientific">Marinomonas transparens</name>
    <dbReference type="NCBI Taxonomy" id="2795388"/>
    <lineage>
        <taxon>Bacteria</taxon>
        <taxon>Pseudomonadati</taxon>
        <taxon>Pseudomonadota</taxon>
        <taxon>Gammaproteobacteria</taxon>
        <taxon>Oceanospirillales</taxon>
        <taxon>Oceanospirillaceae</taxon>
        <taxon>Marinomonas</taxon>
    </lineage>
</organism>
<dbReference type="NCBIfam" id="NF046101">
    <property type="entry name" value="PA3496_fam"/>
    <property type="match status" value="1"/>
</dbReference>
<dbReference type="Pfam" id="PF26620">
    <property type="entry name" value="DUF8197"/>
    <property type="match status" value="1"/>
</dbReference>
<dbReference type="InterPro" id="IPR058510">
    <property type="entry name" value="DUF8197"/>
</dbReference>
<comment type="caution">
    <text evidence="1">The sequence shown here is derived from an EMBL/GenBank/DDBJ whole genome shotgun (WGS) entry which is preliminary data.</text>
</comment>
<accession>A0A934JQI8</accession>
<protein>
    <submittedName>
        <fullName evidence="1">Uncharacterized protein</fullName>
    </submittedName>
</protein>
<dbReference type="InterPro" id="IPR058059">
    <property type="entry name" value="PA3496-like"/>
</dbReference>
<dbReference type="EMBL" id="JAEMNX010000001">
    <property type="protein sequence ID" value="MBJ7536406.1"/>
    <property type="molecule type" value="Genomic_DNA"/>
</dbReference>
<proteinExistence type="predicted"/>